<dbReference type="RefSeq" id="WP_077813884.1">
    <property type="nucleotide sequence ID" value="NZ_CP014692.1"/>
</dbReference>
<dbReference type="Proteomes" id="UP000188937">
    <property type="component" value="Chromosome"/>
</dbReference>
<dbReference type="InterPro" id="IPR000524">
    <property type="entry name" value="Tscrpt_reg_HTH_GntR"/>
</dbReference>
<dbReference type="AlphaFoldDB" id="A0A1U9KJD9"/>
<keyword evidence="3" id="KW-0805">Transcription regulation</keyword>
<reference evidence="7 8" key="1">
    <citation type="submission" date="2016-03" db="EMBL/GenBank/DDBJ databases">
        <title>Acetic acid bacteria sequencing.</title>
        <authorList>
            <person name="Brandt J."/>
            <person name="Jakob F."/>
            <person name="Vogel R.F."/>
        </authorList>
    </citation>
    <scope>NUCLEOTIDE SEQUENCE [LARGE SCALE GENOMIC DNA]</scope>
    <source>
        <strain evidence="7 8">TMW2.1153</strain>
    </source>
</reference>
<keyword evidence="5" id="KW-0804">Transcription</keyword>
<dbReference type="InterPro" id="IPR051446">
    <property type="entry name" value="HTH_trans_reg/aminotransferase"/>
</dbReference>
<dbReference type="KEGG" id="aace:A0U92_15130"/>
<evidence type="ECO:0000256" key="4">
    <source>
        <dbReference type="ARBA" id="ARBA00023125"/>
    </source>
</evidence>
<proteinExistence type="inferred from homology"/>
<evidence type="ECO:0000313" key="7">
    <source>
        <dbReference type="EMBL" id="AQS85877.1"/>
    </source>
</evidence>
<dbReference type="PANTHER" id="PTHR46577:SF1">
    <property type="entry name" value="HTH-TYPE TRANSCRIPTIONAL REGULATORY PROTEIN GABR"/>
    <property type="match status" value="1"/>
</dbReference>
<dbReference type="Gene3D" id="3.40.640.10">
    <property type="entry name" value="Type I PLP-dependent aspartate aminotransferase-like (Major domain)"/>
    <property type="match status" value="1"/>
</dbReference>
<dbReference type="InterPro" id="IPR015421">
    <property type="entry name" value="PyrdxlP-dep_Trfase_major"/>
</dbReference>
<keyword evidence="2" id="KW-0663">Pyridoxal phosphate</keyword>
<protein>
    <submittedName>
        <fullName evidence="7">GntR family transcriptional regulator</fullName>
    </submittedName>
</protein>
<keyword evidence="4" id="KW-0238">DNA-binding</keyword>
<dbReference type="GO" id="GO:0003700">
    <property type="term" value="F:DNA-binding transcription factor activity"/>
    <property type="evidence" value="ECO:0007669"/>
    <property type="project" value="InterPro"/>
</dbReference>
<dbReference type="Pfam" id="PF00392">
    <property type="entry name" value="GntR"/>
    <property type="match status" value="1"/>
</dbReference>
<dbReference type="GO" id="GO:0030170">
    <property type="term" value="F:pyridoxal phosphate binding"/>
    <property type="evidence" value="ECO:0007669"/>
    <property type="project" value="InterPro"/>
</dbReference>
<evidence type="ECO:0000313" key="8">
    <source>
        <dbReference type="Proteomes" id="UP000188937"/>
    </source>
</evidence>
<feature type="domain" description="HTH gntR-type" evidence="6">
    <location>
        <begin position="16"/>
        <end position="84"/>
    </location>
</feature>
<dbReference type="SUPFAM" id="SSF53383">
    <property type="entry name" value="PLP-dependent transferases"/>
    <property type="match status" value="1"/>
</dbReference>
<evidence type="ECO:0000259" key="6">
    <source>
        <dbReference type="PROSITE" id="PS50949"/>
    </source>
</evidence>
<dbReference type="InterPro" id="IPR036390">
    <property type="entry name" value="WH_DNA-bd_sf"/>
</dbReference>
<dbReference type="Pfam" id="PF00155">
    <property type="entry name" value="Aminotran_1_2"/>
    <property type="match status" value="1"/>
</dbReference>
<dbReference type="OrthoDB" id="9804020at2"/>
<accession>A0A1U9KJD9</accession>
<comment type="similarity">
    <text evidence="1">In the C-terminal section; belongs to the class-I pyridoxal-phosphate-dependent aminotransferase family.</text>
</comment>
<evidence type="ECO:0000256" key="5">
    <source>
        <dbReference type="ARBA" id="ARBA00023163"/>
    </source>
</evidence>
<dbReference type="InterPro" id="IPR004839">
    <property type="entry name" value="Aminotransferase_I/II_large"/>
</dbReference>
<dbReference type="CDD" id="cd00609">
    <property type="entry name" value="AAT_like"/>
    <property type="match status" value="1"/>
</dbReference>
<dbReference type="CDD" id="cd07377">
    <property type="entry name" value="WHTH_GntR"/>
    <property type="match status" value="1"/>
</dbReference>
<dbReference type="SMART" id="SM00345">
    <property type="entry name" value="HTH_GNTR"/>
    <property type="match status" value="1"/>
</dbReference>
<evidence type="ECO:0000256" key="1">
    <source>
        <dbReference type="ARBA" id="ARBA00005384"/>
    </source>
</evidence>
<dbReference type="InterPro" id="IPR036388">
    <property type="entry name" value="WH-like_DNA-bd_sf"/>
</dbReference>
<keyword evidence="8" id="KW-1185">Reference proteome</keyword>
<dbReference type="GO" id="GO:0003677">
    <property type="term" value="F:DNA binding"/>
    <property type="evidence" value="ECO:0007669"/>
    <property type="project" value="UniProtKB-KW"/>
</dbReference>
<evidence type="ECO:0000256" key="3">
    <source>
        <dbReference type="ARBA" id="ARBA00023015"/>
    </source>
</evidence>
<dbReference type="STRING" id="435.A0U92_15130"/>
<organism evidence="7 8">
    <name type="scientific">Acetobacter aceti</name>
    <dbReference type="NCBI Taxonomy" id="435"/>
    <lineage>
        <taxon>Bacteria</taxon>
        <taxon>Pseudomonadati</taxon>
        <taxon>Pseudomonadota</taxon>
        <taxon>Alphaproteobacteria</taxon>
        <taxon>Acetobacterales</taxon>
        <taxon>Acetobacteraceae</taxon>
        <taxon>Acetobacter</taxon>
        <taxon>Acetobacter subgen. Acetobacter</taxon>
    </lineage>
</organism>
<gene>
    <name evidence="7" type="ORF">A0U92_15130</name>
</gene>
<name>A0A1U9KJD9_ACEAC</name>
<dbReference type="SUPFAM" id="SSF46785">
    <property type="entry name" value="Winged helix' DNA-binding domain"/>
    <property type="match status" value="1"/>
</dbReference>
<sequence>MRRQSTWAPRLADGTGSSAERLAEALGRDILSGRLDVDERLPAHRDLAWRLGVGVGSVTRAYAMLERRGLVRSSHGRGMFVAGKPEVSGARFDLATNMPPPMFSDRALSRTLGRLARQVDATLFNVYPPVAGHPEHRRIMAHWLETLGISVAPERLLLTAGAQQALNVALTVVRPHVAYAATEEQTYPGMLGAMRQVGLPVHSVRMDEEGMEPASLEEVLHRHRGGRPVVYLTPTMQNPTTATMGRSRRRDIVSVCRGYEALIVEDAVYVAGVEGEQPSLMELAPERTFLVSSLSKILSPGLRVGALVPPQCHMEAALSALLTSSLMIAPLSYAMMALWMQDGTADSVRRSLRAEAIRRQDLVTTHLGVPASAASDPAFHAWLPMSTDRAAQLVECARTLGVSLPSARAFQSGEVVRRTGVRLALGNVTYRALPEALARVRQARMLVEEKAPCETLPLY</sequence>
<dbReference type="PANTHER" id="PTHR46577">
    <property type="entry name" value="HTH-TYPE TRANSCRIPTIONAL REGULATORY PROTEIN GABR"/>
    <property type="match status" value="1"/>
</dbReference>
<dbReference type="EMBL" id="CP014692">
    <property type="protein sequence ID" value="AQS85877.1"/>
    <property type="molecule type" value="Genomic_DNA"/>
</dbReference>
<dbReference type="Gene3D" id="1.10.10.10">
    <property type="entry name" value="Winged helix-like DNA-binding domain superfamily/Winged helix DNA-binding domain"/>
    <property type="match status" value="1"/>
</dbReference>
<dbReference type="InterPro" id="IPR015424">
    <property type="entry name" value="PyrdxlP-dep_Trfase"/>
</dbReference>
<dbReference type="PROSITE" id="PS50949">
    <property type="entry name" value="HTH_GNTR"/>
    <property type="match status" value="1"/>
</dbReference>
<evidence type="ECO:0000256" key="2">
    <source>
        <dbReference type="ARBA" id="ARBA00022898"/>
    </source>
</evidence>